<dbReference type="GO" id="GO:0006515">
    <property type="term" value="P:protein quality control for misfolded or incompletely synthesized proteins"/>
    <property type="evidence" value="ECO:0007669"/>
    <property type="project" value="TreeGrafter"/>
</dbReference>
<protein>
    <submittedName>
        <fullName evidence="4">ATP-dependent Clp protease proteolytic subunit</fullName>
        <ecNumber evidence="4">3.4.21.92</ecNumber>
    </submittedName>
</protein>
<dbReference type="InterPro" id="IPR029045">
    <property type="entry name" value="ClpP/crotonase-like_dom_sf"/>
</dbReference>
<dbReference type="EMBL" id="UGTS01000004">
    <property type="protein sequence ID" value="SUC20805.1"/>
    <property type="molecule type" value="Genomic_DNA"/>
</dbReference>
<evidence type="ECO:0000256" key="3">
    <source>
        <dbReference type="ARBA" id="ARBA00022825"/>
    </source>
</evidence>
<evidence type="ECO:0000313" key="4">
    <source>
        <dbReference type="EMBL" id="SUC20805.1"/>
    </source>
</evidence>
<dbReference type="GO" id="GO:0004176">
    <property type="term" value="F:ATP-dependent peptidase activity"/>
    <property type="evidence" value="ECO:0007669"/>
    <property type="project" value="TreeGrafter"/>
</dbReference>
<dbReference type="EC" id="3.4.21.92" evidence="4"/>
<dbReference type="Gene3D" id="3.90.226.10">
    <property type="entry name" value="2-enoyl-CoA Hydratase, Chain A, domain 1"/>
    <property type="match status" value="1"/>
</dbReference>
<reference evidence="4 5" key="1">
    <citation type="submission" date="2018-06" db="EMBL/GenBank/DDBJ databases">
        <authorList>
            <consortium name="Pathogen Informatics"/>
            <person name="Doyle S."/>
        </authorList>
    </citation>
    <scope>NUCLEOTIDE SEQUENCE [LARGE SCALE GENOMIC DNA]</scope>
    <source>
        <strain evidence="4 5">NCTC11938</strain>
    </source>
</reference>
<name>A0A379FJB6_PROMI</name>
<evidence type="ECO:0000256" key="1">
    <source>
        <dbReference type="ARBA" id="ARBA00022670"/>
    </source>
</evidence>
<gene>
    <name evidence="4" type="primary">clpP_1</name>
    <name evidence="4" type="ORF">NCTC11938_01989</name>
</gene>
<dbReference type="InterPro" id="IPR023562">
    <property type="entry name" value="ClpP/TepA"/>
</dbReference>
<keyword evidence="3" id="KW-0720">Serine protease</keyword>
<dbReference type="GO" id="GO:0009368">
    <property type="term" value="C:endopeptidase Clp complex"/>
    <property type="evidence" value="ECO:0007669"/>
    <property type="project" value="TreeGrafter"/>
</dbReference>
<evidence type="ECO:0000256" key="2">
    <source>
        <dbReference type="ARBA" id="ARBA00022801"/>
    </source>
</evidence>
<accession>A0A379FJB6</accession>
<sequence length="44" mass="5119">MSLMAQHTGKSIEEIERDTERDRFLSANEALEYGLVDKVYTQRS</sequence>
<dbReference type="SUPFAM" id="SSF52096">
    <property type="entry name" value="ClpP/crotonase"/>
    <property type="match status" value="1"/>
</dbReference>
<proteinExistence type="predicted"/>
<dbReference type="GO" id="GO:0051117">
    <property type="term" value="F:ATPase binding"/>
    <property type="evidence" value="ECO:0007669"/>
    <property type="project" value="TreeGrafter"/>
</dbReference>
<dbReference type="PANTHER" id="PTHR10381:SF70">
    <property type="entry name" value="ATP-DEPENDENT CLP PROTEASE PROTEOLYTIC SUBUNIT"/>
    <property type="match status" value="1"/>
</dbReference>
<dbReference type="Pfam" id="PF00574">
    <property type="entry name" value="CLP_protease"/>
    <property type="match status" value="1"/>
</dbReference>
<keyword evidence="2 4" id="KW-0378">Hydrolase</keyword>
<dbReference type="Proteomes" id="UP000254191">
    <property type="component" value="Unassembled WGS sequence"/>
</dbReference>
<dbReference type="AlphaFoldDB" id="A0A379FJB6"/>
<organism evidence="4 5">
    <name type="scientific">Proteus mirabilis</name>
    <dbReference type="NCBI Taxonomy" id="584"/>
    <lineage>
        <taxon>Bacteria</taxon>
        <taxon>Pseudomonadati</taxon>
        <taxon>Pseudomonadota</taxon>
        <taxon>Gammaproteobacteria</taxon>
        <taxon>Enterobacterales</taxon>
        <taxon>Morganellaceae</taxon>
        <taxon>Proteus</taxon>
    </lineage>
</organism>
<keyword evidence="1 4" id="KW-0645">Protease</keyword>
<dbReference type="GO" id="GO:0004252">
    <property type="term" value="F:serine-type endopeptidase activity"/>
    <property type="evidence" value="ECO:0007669"/>
    <property type="project" value="UniProtKB-EC"/>
</dbReference>
<evidence type="ECO:0000313" key="5">
    <source>
        <dbReference type="Proteomes" id="UP000254191"/>
    </source>
</evidence>
<dbReference type="PANTHER" id="PTHR10381">
    <property type="entry name" value="ATP-DEPENDENT CLP PROTEASE PROTEOLYTIC SUBUNIT"/>
    <property type="match status" value="1"/>
</dbReference>